<dbReference type="EMBL" id="GECZ01028586">
    <property type="protein sequence ID" value="JAS41183.1"/>
    <property type="molecule type" value="Transcribed_RNA"/>
</dbReference>
<dbReference type="AlphaFoldDB" id="A0A1B6ETW9"/>
<gene>
    <name evidence="2" type="ORF">g.16454</name>
</gene>
<dbReference type="GO" id="GO:0005524">
    <property type="term" value="F:ATP binding"/>
    <property type="evidence" value="ECO:0007669"/>
    <property type="project" value="InterPro"/>
</dbReference>
<dbReference type="InterPro" id="IPR042983">
    <property type="entry name" value="PKDCC"/>
</dbReference>
<proteinExistence type="predicted"/>
<reference evidence="2" key="1">
    <citation type="submission" date="2015-11" db="EMBL/GenBank/DDBJ databases">
        <title>De novo transcriptome assembly of four potential Pierce s Disease insect vectors from Arizona vineyards.</title>
        <authorList>
            <person name="Tassone E.E."/>
        </authorList>
    </citation>
    <scope>NUCLEOTIDE SEQUENCE</scope>
</reference>
<dbReference type="GO" id="GO:0001501">
    <property type="term" value="P:skeletal system development"/>
    <property type="evidence" value="ECO:0007669"/>
    <property type="project" value="TreeGrafter"/>
</dbReference>
<dbReference type="InterPro" id="IPR000719">
    <property type="entry name" value="Prot_kinase_dom"/>
</dbReference>
<dbReference type="SUPFAM" id="SSF56112">
    <property type="entry name" value="Protein kinase-like (PK-like)"/>
    <property type="match status" value="1"/>
</dbReference>
<evidence type="ECO:0000313" key="2">
    <source>
        <dbReference type="EMBL" id="JAS41183.1"/>
    </source>
</evidence>
<dbReference type="Gene3D" id="1.10.510.10">
    <property type="entry name" value="Transferase(Phosphotransferase) domain 1"/>
    <property type="match status" value="1"/>
</dbReference>
<feature type="domain" description="Protein kinase" evidence="1">
    <location>
        <begin position="104"/>
        <end position="379"/>
    </location>
</feature>
<dbReference type="GO" id="GO:0004715">
    <property type="term" value="F:non-membrane spanning protein tyrosine kinase activity"/>
    <property type="evidence" value="ECO:0007669"/>
    <property type="project" value="InterPro"/>
</dbReference>
<accession>A0A1B6ETW9</accession>
<organism evidence="2">
    <name type="scientific">Cuerna arida</name>
    <dbReference type="NCBI Taxonomy" id="1464854"/>
    <lineage>
        <taxon>Eukaryota</taxon>
        <taxon>Metazoa</taxon>
        <taxon>Ecdysozoa</taxon>
        <taxon>Arthropoda</taxon>
        <taxon>Hexapoda</taxon>
        <taxon>Insecta</taxon>
        <taxon>Pterygota</taxon>
        <taxon>Neoptera</taxon>
        <taxon>Paraneoptera</taxon>
        <taxon>Hemiptera</taxon>
        <taxon>Auchenorrhyncha</taxon>
        <taxon>Membracoidea</taxon>
        <taxon>Cicadellidae</taxon>
        <taxon>Cicadellinae</taxon>
        <taxon>Proconiini</taxon>
        <taxon>Cuerna</taxon>
    </lineage>
</organism>
<dbReference type="PANTHER" id="PTHR46448">
    <property type="entry name" value="PROTEIN KINASE DOMAIN-CONTAINING PROTEIN"/>
    <property type="match status" value="1"/>
</dbReference>
<dbReference type="GO" id="GO:0005576">
    <property type="term" value="C:extracellular region"/>
    <property type="evidence" value="ECO:0007669"/>
    <property type="project" value="TreeGrafter"/>
</dbReference>
<dbReference type="PANTHER" id="PTHR46448:SF4">
    <property type="entry name" value="EXTRACELLULAR TYROSINE-PROTEIN KINASE PKDCC-LIKE"/>
    <property type="match status" value="1"/>
</dbReference>
<sequence length="455" mass="50567">MQLSMSPFLQLRSSGVCLFVSVYFFLFLIASVVLFSPIFRASLDHRPISTNRNSRSVFPEDDYEWENSLFLNLSGFGSLSGAPRGLRWPVTSSGPINCSTLNEVKDLEFIAAGWTKAVYKGMFRGEPVAIKTVNLNGHDFRQCQERQPQASLASCYRRTAAKLLKELILLTELSHENIIKVVGSCVPDAVGPVVIATELGDPLDTVQLLQLSWERRLKLVHGVARLLYHLAHSPLGSLAMNDLRRQQFVLADGVLKLSDVDDMGIAEPFCQTDVDCSHHLLGNISNRVAAPCVDGQCRGHNERLNVWRAGQHFVRQLLPLRAPSSLEPQIQLLLEAYSDTSWSSQKILTATEMLLQTYSADHSSRGETRHYRHFPDSGLGAQFDYWCQQSESPTACRLTVDSQGEAVSLCNLDLQCRAVVVEPFQHLKDKIKVTLKNGFSTPSSSPGSLLLLKPS</sequence>
<dbReference type="PROSITE" id="PS50011">
    <property type="entry name" value="PROTEIN_KINASE_DOM"/>
    <property type="match status" value="1"/>
</dbReference>
<evidence type="ECO:0000259" key="1">
    <source>
        <dbReference type="PROSITE" id="PS50011"/>
    </source>
</evidence>
<name>A0A1B6ETW9_9HEMI</name>
<protein>
    <recommendedName>
        <fullName evidence="1">Protein kinase domain-containing protein</fullName>
    </recommendedName>
</protein>
<dbReference type="InterPro" id="IPR011009">
    <property type="entry name" value="Kinase-like_dom_sf"/>
</dbReference>